<keyword evidence="2" id="KW-0472">Membrane</keyword>
<reference evidence="3 4" key="1">
    <citation type="journal article" date="2023" name="Commun. Biol.">
        <title>Genome analysis of Parmales, the sister group of diatoms, reveals the evolutionary specialization of diatoms from phago-mixotrophs to photoautotrophs.</title>
        <authorList>
            <person name="Ban H."/>
            <person name="Sato S."/>
            <person name="Yoshikawa S."/>
            <person name="Yamada K."/>
            <person name="Nakamura Y."/>
            <person name="Ichinomiya M."/>
            <person name="Sato N."/>
            <person name="Blanc-Mathieu R."/>
            <person name="Endo H."/>
            <person name="Kuwata A."/>
            <person name="Ogata H."/>
        </authorList>
    </citation>
    <scope>NUCLEOTIDE SEQUENCE [LARGE SCALE GENOMIC DNA]</scope>
</reference>
<feature type="region of interest" description="Disordered" evidence="1">
    <location>
        <begin position="381"/>
        <end position="406"/>
    </location>
</feature>
<feature type="compositionally biased region" description="Low complexity" evidence="1">
    <location>
        <begin position="264"/>
        <end position="288"/>
    </location>
</feature>
<dbReference type="Proteomes" id="UP001165060">
    <property type="component" value="Unassembled WGS sequence"/>
</dbReference>
<dbReference type="SUPFAM" id="SSF55961">
    <property type="entry name" value="Bet v1-like"/>
    <property type="match status" value="1"/>
</dbReference>
<feature type="compositionally biased region" description="Low complexity" evidence="1">
    <location>
        <begin position="144"/>
        <end position="173"/>
    </location>
</feature>
<evidence type="ECO:0000313" key="3">
    <source>
        <dbReference type="EMBL" id="GMI34475.1"/>
    </source>
</evidence>
<feature type="transmembrane region" description="Helical" evidence="2">
    <location>
        <begin position="1963"/>
        <end position="1986"/>
    </location>
</feature>
<comment type="caution">
    <text evidence="3">The sequence shown here is derived from an EMBL/GenBank/DDBJ whole genome shotgun (WGS) entry which is preliminary data.</text>
</comment>
<feature type="compositionally biased region" description="Pro residues" evidence="1">
    <location>
        <begin position="397"/>
        <end position="406"/>
    </location>
</feature>
<keyword evidence="2" id="KW-0812">Transmembrane</keyword>
<feature type="transmembrane region" description="Helical" evidence="2">
    <location>
        <begin position="1916"/>
        <end position="1935"/>
    </location>
</feature>
<name>A0ABQ6MX90_9STRA</name>
<feature type="transmembrane region" description="Helical" evidence="2">
    <location>
        <begin position="2112"/>
        <end position="2134"/>
    </location>
</feature>
<feature type="region of interest" description="Disordered" evidence="1">
    <location>
        <begin position="106"/>
        <end position="173"/>
    </location>
</feature>
<feature type="compositionally biased region" description="Low complexity" evidence="1">
    <location>
        <begin position="303"/>
        <end position="334"/>
    </location>
</feature>
<protein>
    <submittedName>
        <fullName evidence="3">Uncharacterized protein</fullName>
    </submittedName>
</protein>
<keyword evidence="4" id="KW-1185">Reference proteome</keyword>
<feature type="transmembrane region" description="Helical" evidence="2">
    <location>
        <begin position="1807"/>
        <end position="1829"/>
    </location>
</feature>
<feature type="transmembrane region" description="Helical" evidence="2">
    <location>
        <begin position="1993"/>
        <end position="2011"/>
    </location>
</feature>
<evidence type="ECO:0000256" key="1">
    <source>
        <dbReference type="SAM" id="MobiDB-lite"/>
    </source>
</evidence>
<organism evidence="3 4">
    <name type="scientific">Tetraparma gracilis</name>
    <dbReference type="NCBI Taxonomy" id="2962635"/>
    <lineage>
        <taxon>Eukaryota</taxon>
        <taxon>Sar</taxon>
        <taxon>Stramenopiles</taxon>
        <taxon>Ochrophyta</taxon>
        <taxon>Bolidophyceae</taxon>
        <taxon>Parmales</taxon>
        <taxon>Triparmaceae</taxon>
        <taxon>Tetraparma</taxon>
    </lineage>
</organism>
<proteinExistence type="predicted"/>
<feature type="compositionally biased region" description="Low complexity" evidence="1">
    <location>
        <begin position="218"/>
        <end position="250"/>
    </location>
</feature>
<evidence type="ECO:0000256" key="2">
    <source>
        <dbReference type="SAM" id="Phobius"/>
    </source>
</evidence>
<feature type="region of interest" description="Disordered" evidence="1">
    <location>
        <begin position="200"/>
        <end position="334"/>
    </location>
</feature>
<feature type="compositionally biased region" description="Pro residues" evidence="1">
    <location>
        <begin position="206"/>
        <end position="217"/>
    </location>
</feature>
<keyword evidence="2" id="KW-1133">Transmembrane helix</keyword>
<feature type="transmembrane region" description="Helical" evidence="2">
    <location>
        <begin position="2017"/>
        <end position="2037"/>
    </location>
</feature>
<gene>
    <name evidence="3" type="ORF">TeGR_g1176</name>
</gene>
<evidence type="ECO:0000313" key="4">
    <source>
        <dbReference type="Proteomes" id="UP001165060"/>
    </source>
</evidence>
<feature type="transmembrane region" description="Helical" evidence="2">
    <location>
        <begin position="2058"/>
        <end position="2079"/>
    </location>
</feature>
<dbReference type="EMBL" id="BRYB01000641">
    <property type="protein sequence ID" value="GMI34475.1"/>
    <property type="molecule type" value="Genomic_DNA"/>
</dbReference>
<feature type="compositionally biased region" description="Pro residues" evidence="1">
    <location>
        <begin position="289"/>
        <end position="302"/>
    </location>
</feature>
<accession>A0ABQ6MX90</accession>
<sequence length="2239" mass="246067">MSFSPPIPITVYQPGPLGCVLSREVARDACLCTSLSLNSAAWAAGLRSGDKFCASDGGHVPYASVLELVKGGGRPLRLFVRRMEDGRTGVGTAHFKRMNAEMLAAAEEEEAGFSRTLPGSLPGAVPDADPTDQGLSATLPPPSSSASSKASSKVSSNASSNAPSASSAPAEAAPRGAAKGAGLKRGVSFGGGLLAPADAAAGAAAGPPPADASPAPAPALRSPLRPALKPSLKPPALAASTKAPAAPRPALFSPAPPSPKRGRAGSFRGRASSFSASPPQGSRRSLSPPSSPQRPGSPPPVGAPLLPGSPGSPARLCDAGRSLSDSDLSSASGIRRLDSRRTKAVSYDVMVETYAPTGHLHFVNGSFPIACTDMISSLEQTQVQPAVEWPPEEGDPEPPPPAPPRWPNLPVAVKMSHGCAHASARAVISHAASFFPSLLTVPAGLKSVTLSTTLMDGSHLHYFAHPVQQGKTSAGKKAYKYFEWHLHFVPISDTLCSFQTATRELLKSPELRVHLSALSSKRLVAQEIAARHESGRGASLSGERDQFSKSFSQVLADAMLTDHNHIEAVEVEGSVEAVDDDFGTSQVSITCAHCLDAKTFANRPSNIADGMGGVGDKLKKAMTHMAGGIASAASNVSNASNFSHSSFTEAQRSAKMKSLLMSPFSSFKSTKSSGSARMSKRVTCRVLSIPRNTSRVMGFILTGLEEVQKHFARDADVDKLRVTHFAKSVVPAALPITPNESVSIDKQKELDDYSARNATWRRSTYNPLDAAERFEKVDGKAYKYTVEVDTAASIACGWAMTMMTSLRINDHISKNGRSLYSEVAVPNSRSKFFAQVVQLSSRNSDARLFANKLVWRAGEDGSFEVLVTPITLRGADAENSMYAGLDAFEELKNRVDNNKVASKCSEGVLRALWTFKHIAPNVTAVSLMSSCFIGGNTPLLWTSSTDARHYAEHSAELMHGFYRRNGVKVDLPTVVVEHLGPFDDILAMLINFSPPFSTREVVGRVLAVQGVDGDLYSATVPQNNITVDYGPSRPGRFATKATYQAIARISPLSEDRCTVTWGRQMDLGGFLKQKGCHIPAFVTSKHHESAAQAITLLRSARLRDREIDDGQFKELGRTMLLETLLPLSESAKAALVAKRDRLGSIRNDEFSPVPTADTNPFLYLSAAKLLGAGGPVDAYRGETTVDAKIVDCAAWEMCRTSRQSTVELSRHGLKEHNIAKVGDSVMYWAKYDYSKMGGGSMRAEYNTAVTWKWSNESRDFLEVVYESVFHPKSKDSRLITTSEYFVYEQLHRLNSVPQTRVTCTRTSNLGDHEGKAVAKQEMINHLGRLAFLQKRFDKSNEIDYEARVLRAVKMKAHGGDNEYTPSELEVVNRGLRIADEYSKQLQKPKKIKTFATAKKEFVISGTDKNEVIGRSEVVVRAKKYRILAYLFDQQARCRFRPNVDIERERVEALSDHCCIEYECVSGYSKSQHDREFVSKAVWMRQTDGSLVFSSVPHEAESRPIQTRRSLADTQRGGFAVGESAGSAGNSLGSAGRTKFALTKKAGGDDKMSLLIMVAQYGDKYRVRGEKKVFAKIVEVSPSASKVVFTVKIKMQGKLSKTGLTRGKIMENVIKRELAISHEMRHHFEEQVQVLSVEDGRAIGLRIMYPEESSSRLNFSRWKYVRGVVERHVGLNEIMKEHPWIVDLLEQVSKGQLWFNAPITTRLDCITRREARTIGANLPQSIRQRKAAEAGLYQWRMQNSSMDELFIKSPAVESMMVTISQEMLKTAPWGLIWRVSLGAALSILDLGTDCGQLHAYFSDPQKYTIGYCFLFLLALNIFLHICMTLMQQSSSSDRKNFWKEILICILNVKPAFVARDVANNKQRQIHEIFEPIAELSVSRIIDMFSEAIPGAILQAYAIAKSWEQGEAPLARSLVSLVFSALNAGFVSASITYDYDTDPARRRNNPQLYGFAPDTSRPRTVLFFGMMANSSVLLLLRSTTYALLALVKKRYFAIILLADYTIFFLVKFVRSDLTYWLPVQGFFALPFSITFRVVVKFFTDFTACLHFRSPLELGGTYFTFNMFVALATSVGSAAIYYGEKKEPEDEDRAALCDPSNNIMTDTQTCIRHDVVYPFIGCAWVVWFFSFLVVILCMKKSFRGFWYDTTSGPEFVVSHLFLAGTDDQRSQIFFIHERIWAGIRQEVKEWVVANWLRWEEDAPEFFSDYFRACIPVDMLPEDDGEDVISSRASMHMNARVPA</sequence>